<dbReference type="PRINTS" id="PR00420">
    <property type="entry name" value="RNGMNOXGNASE"/>
</dbReference>
<organism evidence="6 7">
    <name type="scientific">Streptomyces africanus</name>
    <dbReference type="NCBI Taxonomy" id="231024"/>
    <lineage>
        <taxon>Bacteria</taxon>
        <taxon>Bacillati</taxon>
        <taxon>Actinomycetota</taxon>
        <taxon>Actinomycetes</taxon>
        <taxon>Kitasatosporales</taxon>
        <taxon>Streptomycetaceae</taxon>
        <taxon>Streptomyces</taxon>
    </lineage>
</organism>
<dbReference type="SUPFAM" id="SSF51905">
    <property type="entry name" value="FAD/NAD(P)-binding domain"/>
    <property type="match status" value="1"/>
</dbReference>
<evidence type="ECO:0000256" key="3">
    <source>
        <dbReference type="ARBA" id="ARBA00022827"/>
    </source>
</evidence>
<dbReference type="Gene3D" id="3.30.70.2450">
    <property type="match status" value="1"/>
</dbReference>
<keyword evidence="3" id="KW-0274">FAD</keyword>
<proteinExistence type="predicted"/>
<sequence>MTAGDADVLIVGGGPTGLLAACELLRRGVRVRIVDRALEPTKVPKALSVWPRVRDILTDLGVGDEVRRLSVPVHAFRYFSDRRPVASLTFTEDLAARQLPQYETERILTERLHTLGGKVERGVRLLCLDGVDFSGRIEPGGTVTAVLEHGDGAVERFSVPFVIGADGAGSAVRGQLGIGFEGTTYEMAFALIDTHIDGHLPPDEIAYYQTLGGTLVVVPQPGGVFRFLSLMPGGGTVSRETMQEIIDTRGPRGVRITQPVWETVFRVHARRAGEFRRGRVFLAGDAAHIHSPAGGQGMNNGLQDAQNLAWKLAAVLQGRSPVSLLDTYGTERAEATRCIVRDTDLHTRALTARTPRRAAVRDTAFTLLDRSGAAARLYAPVMAGRRLAYAPERETQHPSGRRCRMRGRLPGAPGPGTVFPREAALALGTAGPDADPAAWTLLLQPPAADARWVTETGHVAARWPQLRVLWRGPEAAERQGLCRRPGYYLIRPDGHIAAHGHVGDLDRLEAELGLQLIPGAR</sequence>
<accession>A0ABU0QX04</accession>
<comment type="cofactor">
    <cofactor evidence="1">
        <name>FAD</name>
        <dbReference type="ChEBI" id="CHEBI:57692"/>
    </cofactor>
</comment>
<dbReference type="Proteomes" id="UP001232755">
    <property type="component" value="Unassembled WGS sequence"/>
</dbReference>
<dbReference type="InterPro" id="IPR036188">
    <property type="entry name" value="FAD/NAD-bd_sf"/>
</dbReference>
<gene>
    <name evidence="6" type="ORF">QF034_006152</name>
</gene>
<dbReference type="RefSeq" id="WP_307177985.1">
    <property type="nucleotide sequence ID" value="NZ_JAUSYP010000001.1"/>
</dbReference>
<comment type="caution">
    <text evidence="6">The sequence shown here is derived from an EMBL/GenBank/DDBJ whole genome shotgun (WGS) entry which is preliminary data.</text>
</comment>
<dbReference type="PANTHER" id="PTHR43004:SF19">
    <property type="entry name" value="BINDING MONOOXYGENASE, PUTATIVE (JCVI)-RELATED"/>
    <property type="match status" value="1"/>
</dbReference>
<dbReference type="EMBL" id="JAUSYP010000001">
    <property type="protein sequence ID" value="MDQ0751921.1"/>
    <property type="molecule type" value="Genomic_DNA"/>
</dbReference>
<reference evidence="6 7" key="1">
    <citation type="submission" date="2023-07" db="EMBL/GenBank/DDBJ databases">
        <title>Comparative genomics of wheat-associated soil bacteria to identify genetic determinants of phenazine resistance.</title>
        <authorList>
            <person name="Mouncey N."/>
        </authorList>
    </citation>
    <scope>NUCLEOTIDE SEQUENCE [LARGE SCALE GENOMIC DNA]</scope>
    <source>
        <strain evidence="6 7">B3I12</strain>
    </source>
</reference>
<dbReference type="Gene3D" id="3.50.50.60">
    <property type="entry name" value="FAD/NAD(P)-binding domain"/>
    <property type="match status" value="1"/>
</dbReference>
<evidence type="ECO:0000256" key="4">
    <source>
        <dbReference type="SAM" id="MobiDB-lite"/>
    </source>
</evidence>
<evidence type="ECO:0000259" key="5">
    <source>
        <dbReference type="Pfam" id="PF01494"/>
    </source>
</evidence>
<feature type="domain" description="FAD-binding" evidence="5">
    <location>
        <begin position="5"/>
        <end position="341"/>
    </location>
</feature>
<protein>
    <submittedName>
        <fullName evidence="6">2-polyprenyl-6-methoxyphenol hydroxylase-like FAD-dependent oxidoreductase</fullName>
    </submittedName>
</protein>
<name>A0ABU0QX04_9ACTN</name>
<keyword evidence="7" id="KW-1185">Reference proteome</keyword>
<evidence type="ECO:0000313" key="6">
    <source>
        <dbReference type="EMBL" id="MDQ0751921.1"/>
    </source>
</evidence>
<feature type="region of interest" description="Disordered" evidence="4">
    <location>
        <begin position="392"/>
        <end position="416"/>
    </location>
</feature>
<dbReference type="PANTHER" id="PTHR43004">
    <property type="entry name" value="TRK SYSTEM POTASSIUM UPTAKE PROTEIN"/>
    <property type="match status" value="1"/>
</dbReference>
<evidence type="ECO:0000256" key="1">
    <source>
        <dbReference type="ARBA" id="ARBA00001974"/>
    </source>
</evidence>
<keyword evidence="2" id="KW-0285">Flavoprotein</keyword>
<dbReference type="Pfam" id="PF01494">
    <property type="entry name" value="FAD_binding_3"/>
    <property type="match status" value="1"/>
</dbReference>
<evidence type="ECO:0000256" key="2">
    <source>
        <dbReference type="ARBA" id="ARBA00022630"/>
    </source>
</evidence>
<evidence type="ECO:0000313" key="7">
    <source>
        <dbReference type="Proteomes" id="UP001232755"/>
    </source>
</evidence>
<dbReference type="InterPro" id="IPR002938">
    <property type="entry name" value="FAD-bd"/>
</dbReference>
<dbReference type="InterPro" id="IPR050641">
    <property type="entry name" value="RIFMO-like"/>
</dbReference>